<dbReference type="InterPro" id="IPR008927">
    <property type="entry name" value="6-PGluconate_DH-like_C_sf"/>
</dbReference>
<feature type="domain" description="6-phosphogluconate dehydrogenase NADP-binding" evidence="4">
    <location>
        <begin position="4"/>
        <end position="155"/>
    </location>
</feature>
<dbReference type="GO" id="GO:0016491">
    <property type="term" value="F:oxidoreductase activity"/>
    <property type="evidence" value="ECO:0007669"/>
    <property type="project" value="UniProtKB-KW"/>
</dbReference>
<evidence type="ECO:0000256" key="3">
    <source>
        <dbReference type="PIRSR" id="PIRSR000103-1"/>
    </source>
</evidence>
<dbReference type="Proteomes" id="UP000268016">
    <property type="component" value="Unassembled WGS sequence"/>
</dbReference>
<dbReference type="Gene3D" id="3.40.50.720">
    <property type="entry name" value="NAD(P)-binding Rossmann-like Domain"/>
    <property type="match status" value="1"/>
</dbReference>
<dbReference type="OrthoDB" id="9812907at2"/>
<evidence type="ECO:0000313" key="6">
    <source>
        <dbReference type="EMBL" id="ROT97798.1"/>
    </source>
</evidence>
<evidence type="ECO:0000256" key="1">
    <source>
        <dbReference type="ARBA" id="ARBA00023002"/>
    </source>
</evidence>
<dbReference type="InterPro" id="IPR036291">
    <property type="entry name" value="NAD(P)-bd_dom_sf"/>
</dbReference>
<dbReference type="InterPro" id="IPR006115">
    <property type="entry name" value="6PGDH_NADP-bd"/>
</dbReference>
<dbReference type="GO" id="GO:0050661">
    <property type="term" value="F:NADP binding"/>
    <property type="evidence" value="ECO:0007669"/>
    <property type="project" value="InterPro"/>
</dbReference>
<dbReference type="Pfam" id="PF14833">
    <property type="entry name" value="NAD_binding_11"/>
    <property type="match status" value="1"/>
</dbReference>
<gene>
    <name evidence="6" type="ORF">EAT49_18525</name>
</gene>
<feature type="active site" evidence="3">
    <location>
        <position position="164"/>
    </location>
</feature>
<protein>
    <submittedName>
        <fullName evidence="6">NAD(P)-dependent oxidoreductase</fullName>
    </submittedName>
</protein>
<evidence type="ECO:0000256" key="2">
    <source>
        <dbReference type="ARBA" id="ARBA00023027"/>
    </source>
</evidence>
<keyword evidence="7" id="KW-1185">Reference proteome</keyword>
<dbReference type="AlphaFoldDB" id="A0A3N2QRF6"/>
<dbReference type="PANTHER" id="PTHR43060">
    <property type="entry name" value="3-HYDROXYISOBUTYRATE DEHYDROGENASE-LIKE 1, MITOCHONDRIAL-RELATED"/>
    <property type="match status" value="1"/>
</dbReference>
<dbReference type="SUPFAM" id="SSF48179">
    <property type="entry name" value="6-phosphogluconate dehydrogenase C-terminal domain-like"/>
    <property type="match status" value="1"/>
</dbReference>
<dbReference type="GO" id="GO:0051287">
    <property type="term" value="F:NAD binding"/>
    <property type="evidence" value="ECO:0007669"/>
    <property type="project" value="InterPro"/>
</dbReference>
<dbReference type="Pfam" id="PF03446">
    <property type="entry name" value="NAD_binding_2"/>
    <property type="match status" value="1"/>
</dbReference>
<dbReference type="RefSeq" id="WP_123643806.1">
    <property type="nucleotide sequence ID" value="NZ_ML119091.1"/>
</dbReference>
<dbReference type="InterPro" id="IPR029154">
    <property type="entry name" value="HIBADH-like_NADP-bd"/>
</dbReference>
<keyword evidence="2" id="KW-0520">NAD</keyword>
<evidence type="ECO:0000259" key="4">
    <source>
        <dbReference type="Pfam" id="PF03446"/>
    </source>
</evidence>
<dbReference type="PANTHER" id="PTHR43060:SF15">
    <property type="entry name" value="3-HYDROXYISOBUTYRATE DEHYDROGENASE-LIKE 1, MITOCHONDRIAL-RELATED"/>
    <property type="match status" value="1"/>
</dbReference>
<dbReference type="InterPro" id="IPR015815">
    <property type="entry name" value="HIBADH-related"/>
</dbReference>
<comment type="caution">
    <text evidence="6">The sequence shown here is derived from an EMBL/GenBank/DDBJ whole genome shotgun (WGS) entry which is preliminary data.</text>
</comment>
<dbReference type="SUPFAM" id="SSF51735">
    <property type="entry name" value="NAD(P)-binding Rossmann-fold domains"/>
    <property type="match status" value="1"/>
</dbReference>
<dbReference type="PIRSF" id="PIRSF000103">
    <property type="entry name" value="HIBADH"/>
    <property type="match status" value="1"/>
</dbReference>
<evidence type="ECO:0000313" key="7">
    <source>
        <dbReference type="Proteomes" id="UP000268016"/>
    </source>
</evidence>
<reference evidence="6 7" key="1">
    <citation type="submission" date="2018-10" db="EMBL/GenBank/DDBJ databases">
        <title>Histidinibacterium lentulum gen. nov., sp. nov., a marine bacterium from the culture broth of Picochlorum sp. 122.</title>
        <authorList>
            <person name="Wang G."/>
        </authorList>
    </citation>
    <scope>NUCLEOTIDE SEQUENCE [LARGE SCALE GENOMIC DNA]</scope>
    <source>
        <strain evidence="6 7">B17</strain>
    </source>
</reference>
<sequence length="287" mass="28960">MAPRVGVVGLGQMGQGIARNLVAAGLAGTVTDARPGCAEGFPGHWAASVAEVVAAGEITLFVVPTTADIAAALEGVDMAPGHLVVDLTTSEPGAGRALAARLAERGAAYVDAAMSGGGAGAEAGTLTLMAGGAAEDMARLAPVFDVIAGKVFHLGPVGSGQTMKLVHNMILHTTFLATCEGLWLARAAGLDPAAAVEVLNAGNARSYVSEVRFPRDILSGAMTCRSEVRNLAKDLAMADVLARDLGAANPYGAMTAALLARAAGEMGLAESDFSHLFPEFPRIVGEG</sequence>
<evidence type="ECO:0000259" key="5">
    <source>
        <dbReference type="Pfam" id="PF14833"/>
    </source>
</evidence>
<dbReference type="InterPro" id="IPR013328">
    <property type="entry name" value="6PGD_dom2"/>
</dbReference>
<accession>A0A3N2QRF6</accession>
<feature type="domain" description="3-hydroxyisobutyrate dehydrogenase-like NAD-binding" evidence="5">
    <location>
        <begin position="158"/>
        <end position="276"/>
    </location>
</feature>
<organism evidence="6 7">
    <name type="scientific">Histidinibacterium lentulum</name>
    <dbReference type="NCBI Taxonomy" id="2480588"/>
    <lineage>
        <taxon>Bacteria</taxon>
        <taxon>Pseudomonadati</taxon>
        <taxon>Pseudomonadota</taxon>
        <taxon>Alphaproteobacteria</taxon>
        <taxon>Rhodobacterales</taxon>
        <taxon>Paracoccaceae</taxon>
        <taxon>Histidinibacterium</taxon>
    </lineage>
</organism>
<proteinExistence type="predicted"/>
<keyword evidence="1" id="KW-0560">Oxidoreductase</keyword>
<dbReference type="EMBL" id="RDRB01000011">
    <property type="protein sequence ID" value="ROT97798.1"/>
    <property type="molecule type" value="Genomic_DNA"/>
</dbReference>
<dbReference type="Gene3D" id="1.10.1040.10">
    <property type="entry name" value="N-(1-d-carboxylethyl)-l-norvaline Dehydrogenase, domain 2"/>
    <property type="match status" value="1"/>
</dbReference>
<name>A0A3N2QRF6_9RHOB</name>